<accession>A0A0V8RWZ8</accession>
<reference evidence="3 4" key="1">
    <citation type="submission" date="2015-11" db="EMBL/GenBank/DDBJ databases">
        <title>Genome sequence of Pyrodictium occultum PL-19, a marine hyperthermophilic archaeon isolated from Volcano, Italy.</title>
        <authorList>
            <person name="Utturkar S."/>
            <person name="Huber H."/>
            <person name="Leptihn S."/>
            <person name="Brown S."/>
            <person name="Stetter K.O."/>
            <person name="Podar M."/>
        </authorList>
    </citation>
    <scope>NUCLEOTIDE SEQUENCE [LARGE SCALE GENOMIC DNA]</scope>
    <source>
        <strain evidence="3 4">PL-19</strain>
    </source>
</reference>
<dbReference type="STRING" id="2309.CF15_07660"/>
<dbReference type="InterPro" id="IPR011771">
    <property type="entry name" value="BchH"/>
</dbReference>
<dbReference type="Pfam" id="PF02514">
    <property type="entry name" value="CobN-Mg_chel"/>
    <property type="match status" value="1"/>
</dbReference>
<evidence type="ECO:0000259" key="2">
    <source>
        <dbReference type="Pfam" id="PF02514"/>
    </source>
</evidence>
<dbReference type="GO" id="GO:0016851">
    <property type="term" value="F:magnesium chelatase activity"/>
    <property type="evidence" value="ECO:0007669"/>
    <property type="project" value="InterPro"/>
</dbReference>
<gene>
    <name evidence="3" type="ORF">CF15_07660</name>
</gene>
<dbReference type="OrthoDB" id="192131at2157"/>
<dbReference type="AlphaFoldDB" id="A0A0V8RWZ8"/>
<proteinExistence type="inferred from homology"/>
<dbReference type="Proteomes" id="UP000053352">
    <property type="component" value="Unassembled WGS sequence"/>
</dbReference>
<dbReference type="GO" id="GO:0015995">
    <property type="term" value="P:chlorophyll biosynthetic process"/>
    <property type="evidence" value="ECO:0007669"/>
    <property type="project" value="InterPro"/>
</dbReference>
<comment type="similarity">
    <text evidence="1">Belongs to the Mg-chelatase subunit H family.</text>
</comment>
<name>A0A0V8RWZ8_PYROC</name>
<dbReference type="NCBIfam" id="TIGR02025">
    <property type="entry name" value="BchH"/>
    <property type="match status" value="1"/>
</dbReference>
<dbReference type="EMBL" id="LNTB01000001">
    <property type="protein sequence ID" value="KSW12582.1"/>
    <property type="molecule type" value="Genomic_DNA"/>
</dbReference>
<evidence type="ECO:0000256" key="1">
    <source>
        <dbReference type="ARBA" id="ARBA00010851"/>
    </source>
</evidence>
<dbReference type="PANTHER" id="PTHR44119:SF1">
    <property type="entry name" value="MAGNESIUM-CHELATASE SUBUNIT CHLH, CHLOROPLASTIC"/>
    <property type="match status" value="1"/>
</dbReference>
<dbReference type="CDD" id="cd10150">
    <property type="entry name" value="CobN_like"/>
    <property type="match status" value="1"/>
</dbReference>
<evidence type="ECO:0000313" key="4">
    <source>
        <dbReference type="Proteomes" id="UP000053352"/>
    </source>
</evidence>
<evidence type="ECO:0000313" key="3">
    <source>
        <dbReference type="EMBL" id="KSW12582.1"/>
    </source>
</evidence>
<dbReference type="RefSeq" id="WP_058371264.1">
    <property type="nucleotide sequence ID" value="NZ_LNTB01000001.1"/>
</dbReference>
<dbReference type="PANTHER" id="PTHR44119">
    <property type="entry name" value="MAGNESIUM-CHELATASE SUBUNIT CHLH, CHLOROPLASTIC"/>
    <property type="match status" value="1"/>
</dbReference>
<dbReference type="InterPro" id="IPR003672">
    <property type="entry name" value="CobN/Mg_chltase"/>
</dbReference>
<sequence length="1188" mass="136477">MGRLKVLLISTVISGDLKRAIKDVSSYVDVKLLYSHQLPSYSREDLQRLVDWADVILIDVRGDPGVLSEIDYKEKDVVYLVGGSPTLMARTKLGRFRMPAKAASIAVSSPESMVAKIKRMERIIESLGRIIPFGALRDARDYVRLVKYWANGGYENYKNMFLLLARRAGARVEVREPIEFQEYGLYHPVHGFNYNPIIDPSKPTVGILFYGGMHFGQCAKTLEELVKRLEEMNINVIPAYTDGILALKPVEKFFTGVDAIISLLWFRLNGGPYGGDPRPTVELLKRLKAKLFTPVMMYNQKIEDWRKSERGLNALTTVTAVTLPEMDGGVEPIPLGGVKGDEVVPIDDRVDKVARRVARWLELRRKPNHEKRIAIIIYNYPPGEENLGNAAYLDTFKSVERILEELRREGYQVPEVKDLKKMFIEKKLFNPTIYPPEKIDCPRMSVKEYLKYFNELPEDVRREVVRYWGEPPGEIMVDDKGILIPGVVLGNVFIGVQPSRPPLAREEDVYHAIHDPTRPPHHQYLAFYFWLQRVFKADAVIHVGTHGTAEFMKGKEVGLSSRCFPDILIGDMPSLYIYHVVNTSEATLAKRRLYATLISYNSPPYTTADLYEDYARLEGYLDEYREALSSGDRARAEIAKRKALELARKLHLGEDLEEVEAKLYEYKRSIIPKGLHVLGQKYSLEELEDFIVLLARYDRGEIKSLNRLICEDKGWSYEEVLKDPRRLREVDREARQIVQKFLKGEKVPARYEKTLRYSLEIAKKYADNSLEIKNLLEGLKGNYIEPSPGGDVIRNPEALPTGRNIYQFDPLKVPTEAATERGRYIARETLRKYFEKHGRYPESVGVVLWGFETAKTYGETVAQIFEYLGVEVIHKSPWEKELRVIPLSELGHPRIDVVVTICGFFREMFPNVMALIDRAVKLVAELDEPEELNFVKKHVKELRGFGSLAKVRIFGPRATEYGTRMLQLVEDSAWKDEADLAEAYMESMSYAYGEGIYSQKARQLFEDLLKRVDMVTQVRDSQDYEITDLDHYYEFFGGLAKSVEQLRGKKPEMLIADTTGEMVKVEDVRESITRGTITRTLNPKWIEAMLKHGFHGAQKIADRVEYLLGLAATTGAVENWVWDKVAERFVLDENLFERIKSSNPYAAKKILERLLEASERGYWKADRKVLKKIKERYMELDAMLEEEA</sequence>
<protein>
    <submittedName>
        <fullName evidence="3">Magnesium chelatase</fullName>
    </submittedName>
</protein>
<organism evidence="3 4">
    <name type="scientific">Pyrodictium occultum</name>
    <dbReference type="NCBI Taxonomy" id="2309"/>
    <lineage>
        <taxon>Archaea</taxon>
        <taxon>Thermoproteota</taxon>
        <taxon>Thermoprotei</taxon>
        <taxon>Desulfurococcales</taxon>
        <taxon>Pyrodictiaceae</taxon>
        <taxon>Pyrodictium</taxon>
    </lineage>
</organism>
<feature type="domain" description="CobN/magnesium chelatase" evidence="2">
    <location>
        <begin position="147"/>
        <end position="1168"/>
    </location>
</feature>
<keyword evidence="4" id="KW-1185">Reference proteome</keyword>
<comment type="caution">
    <text evidence="3">The sequence shown here is derived from an EMBL/GenBank/DDBJ whole genome shotgun (WGS) entry which is preliminary data.</text>
</comment>